<evidence type="ECO:0000313" key="2">
    <source>
        <dbReference type="Proteomes" id="UP000827872"/>
    </source>
</evidence>
<evidence type="ECO:0000313" key="1">
    <source>
        <dbReference type="EMBL" id="KAH7988973.1"/>
    </source>
</evidence>
<dbReference type="EMBL" id="CM037623">
    <property type="protein sequence ID" value="KAH7988973.1"/>
    <property type="molecule type" value="Genomic_DNA"/>
</dbReference>
<dbReference type="Proteomes" id="UP000827872">
    <property type="component" value="Linkage Group LG10"/>
</dbReference>
<reference evidence="1" key="1">
    <citation type="submission" date="2021-08" db="EMBL/GenBank/DDBJ databases">
        <title>The first chromosome-level gecko genome reveals the dynamic sex chromosomes of Neotropical dwarf geckos (Sphaerodactylidae: Sphaerodactylus).</title>
        <authorList>
            <person name="Pinto B.J."/>
            <person name="Keating S.E."/>
            <person name="Gamble T."/>
        </authorList>
    </citation>
    <scope>NUCLEOTIDE SEQUENCE</scope>
    <source>
        <strain evidence="1">TG3544</strain>
    </source>
</reference>
<proteinExistence type="predicted"/>
<sequence>MCLCFAGHQQRQPEKPQGTPDSTETVSAGPAPPGPRTAVHSRSEFLRANPDRTAQYPGLVVLEQSCVGDGRSLAEGDLSPEERGAKARWPVKAQAASILWWSHRRNGEQTQQKEATRTGYCKPRKVDKKTGEFLRRSERPQSDASSGAFHNSHVNQGAPLQFPQDQRFPHNLPPPFTTPQEHIGLIHR</sequence>
<protein>
    <submittedName>
        <fullName evidence="1">Uncharacterized protein</fullName>
    </submittedName>
</protein>
<accession>A0ACB8E9J3</accession>
<gene>
    <name evidence="1" type="ORF">K3G42_024285</name>
</gene>
<organism evidence="1 2">
    <name type="scientific">Sphaerodactylus townsendi</name>
    <dbReference type="NCBI Taxonomy" id="933632"/>
    <lineage>
        <taxon>Eukaryota</taxon>
        <taxon>Metazoa</taxon>
        <taxon>Chordata</taxon>
        <taxon>Craniata</taxon>
        <taxon>Vertebrata</taxon>
        <taxon>Euteleostomi</taxon>
        <taxon>Lepidosauria</taxon>
        <taxon>Squamata</taxon>
        <taxon>Bifurcata</taxon>
        <taxon>Gekkota</taxon>
        <taxon>Sphaerodactylidae</taxon>
        <taxon>Sphaerodactylus</taxon>
    </lineage>
</organism>
<keyword evidence="2" id="KW-1185">Reference proteome</keyword>
<comment type="caution">
    <text evidence="1">The sequence shown here is derived from an EMBL/GenBank/DDBJ whole genome shotgun (WGS) entry which is preliminary data.</text>
</comment>
<name>A0ACB8E9J3_9SAUR</name>